<feature type="transmembrane region" description="Helical" evidence="20">
    <location>
        <begin position="449"/>
        <end position="472"/>
    </location>
</feature>
<dbReference type="SFLD" id="SFLDG00002">
    <property type="entry name" value="C1.7:_P-type_atpase_like"/>
    <property type="match status" value="1"/>
</dbReference>
<keyword evidence="13" id="KW-0460">Magnesium</keyword>
<evidence type="ECO:0000256" key="19">
    <source>
        <dbReference type="ARBA" id="ARBA00049289"/>
    </source>
</evidence>
<keyword evidence="9" id="KW-0677">Repeat</keyword>
<feature type="transmembrane region" description="Helical" evidence="20">
    <location>
        <begin position="790"/>
        <end position="812"/>
    </location>
</feature>
<evidence type="ECO:0000256" key="12">
    <source>
        <dbReference type="ARBA" id="ARBA00022840"/>
    </source>
</evidence>
<evidence type="ECO:0000256" key="1">
    <source>
        <dbReference type="ARBA" id="ARBA00004651"/>
    </source>
</evidence>
<dbReference type="FunFam" id="3.30.70.100:FF:000005">
    <property type="entry name" value="Copper-exporting P-type ATPase A"/>
    <property type="match status" value="2"/>
</dbReference>
<keyword evidence="16" id="KW-0186">Copper</keyword>
<keyword evidence="10 20" id="KW-0547">Nucleotide-binding</keyword>
<dbReference type="Pfam" id="PF00403">
    <property type="entry name" value="HMA"/>
    <property type="match status" value="2"/>
</dbReference>
<feature type="domain" description="HMA" evidence="21">
    <location>
        <begin position="3"/>
        <end position="69"/>
    </location>
</feature>
<dbReference type="NCBIfam" id="TIGR01525">
    <property type="entry name" value="ATPase-IB_hvy"/>
    <property type="match status" value="1"/>
</dbReference>
<keyword evidence="6" id="KW-0597">Phosphoprotein</keyword>
<dbReference type="PANTHER" id="PTHR43520">
    <property type="entry name" value="ATP7, ISOFORM B"/>
    <property type="match status" value="1"/>
</dbReference>
<dbReference type="GO" id="GO:0005524">
    <property type="term" value="F:ATP binding"/>
    <property type="evidence" value="ECO:0007669"/>
    <property type="project" value="UniProtKB-UniRule"/>
</dbReference>
<dbReference type="SUPFAM" id="SSF81653">
    <property type="entry name" value="Calcium ATPase, transduction domain A"/>
    <property type="match status" value="1"/>
</dbReference>
<keyword evidence="23" id="KW-1185">Reference proteome</keyword>
<dbReference type="GO" id="GO:0043682">
    <property type="term" value="F:P-type divalent copper transporter activity"/>
    <property type="evidence" value="ECO:0007669"/>
    <property type="project" value="TreeGrafter"/>
</dbReference>
<dbReference type="GO" id="GO:0055070">
    <property type="term" value="P:copper ion homeostasis"/>
    <property type="evidence" value="ECO:0007669"/>
    <property type="project" value="TreeGrafter"/>
</dbReference>
<dbReference type="InterPro" id="IPR044492">
    <property type="entry name" value="P_typ_ATPase_HD_dom"/>
</dbReference>
<evidence type="ECO:0000256" key="16">
    <source>
        <dbReference type="ARBA" id="ARBA00023008"/>
    </source>
</evidence>
<dbReference type="InterPro" id="IPR018303">
    <property type="entry name" value="ATPase_P-typ_P_site"/>
</dbReference>
<dbReference type="PROSITE" id="PS50846">
    <property type="entry name" value="HMA_2"/>
    <property type="match status" value="2"/>
</dbReference>
<dbReference type="Gene3D" id="3.40.50.1000">
    <property type="entry name" value="HAD superfamily/HAD-like"/>
    <property type="match status" value="1"/>
</dbReference>
<feature type="transmembrane region" description="Helical" evidence="20">
    <location>
        <begin position="270"/>
        <end position="291"/>
    </location>
</feature>
<dbReference type="GO" id="GO:0016887">
    <property type="term" value="F:ATP hydrolysis activity"/>
    <property type="evidence" value="ECO:0007669"/>
    <property type="project" value="InterPro"/>
</dbReference>
<evidence type="ECO:0000256" key="17">
    <source>
        <dbReference type="ARBA" id="ARBA00023065"/>
    </source>
</evidence>
<dbReference type="Pfam" id="PF00122">
    <property type="entry name" value="E1-E2_ATPase"/>
    <property type="match status" value="1"/>
</dbReference>
<dbReference type="FunFam" id="2.70.150.10:FF:000002">
    <property type="entry name" value="Copper-transporting ATPase 1, putative"/>
    <property type="match status" value="1"/>
</dbReference>
<dbReference type="CDD" id="cd00371">
    <property type="entry name" value="HMA"/>
    <property type="match status" value="2"/>
</dbReference>
<dbReference type="EC" id="7.2.2.8" evidence="3"/>
<dbReference type="GO" id="GO:0140581">
    <property type="term" value="F:P-type monovalent copper transporter activity"/>
    <property type="evidence" value="ECO:0007669"/>
    <property type="project" value="UniProtKB-EC"/>
</dbReference>
<evidence type="ECO:0000256" key="14">
    <source>
        <dbReference type="ARBA" id="ARBA00022967"/>
    </source>
</evidence>
<dbReference type="InterPro" id="IPR008250">
    <property type="entry name" value="ATPase_P-typ_transduc_dom_A_sf"/>
</dbReference>
<comment type="similarity">
    <text evidence="2 20">Belongs to the cation transport ATPase (P-type) (TC 3.A.3) family. Type IB subfamily.</text>
</comment>
<keyword evidence="17" id="KW-0406">Ion transport</keyword>
<dbReference type="PRINTS" id="PR00119">
    <property type="entry name" value="CATATPASE"/>
</dbReference>
<dbReference type="eggNOG" id="COG2217">
    <property type="taxonomic scope" value="Bacteria"/>
</dbReference>
<feature type="transmembrane region" description="Helical" evidence="20">
    <location>
        <begin position="204"/>
        <end position="225"/>
    </location>
</feature>
<evidence type="ECO:0000313" key="23">
    <source>
        <dbReference type="Proteomes" id="UP000010467"/>
    </source>
</evidence>
<proteinExistence type="inferred from homology"/>
<dbReference type="PANTHER" id="PTHR43520:SF8">
    <property type="entry name" value="P-TYPE CU(+) TRANSPORTER"/>
    <property type="match status" value="1"/>
</dbReference>
<dbReference type="SFLD" id="SFLDS00003">
    <property type="entry name" value="Haloacid_Dehalogenase"/>
    <property type="match status" value="1"/>
</dbReference>
<dbReference type="SFLD" id="SFLDF00027">
    <property type="entry name" value="p-type_atpase"/>
    <property type="match status" value="1"/>
</dbReference>
<dbReference type="Gene3D" id="2.70.150.10">
    <property type="entry name" value="Calcium-transporting ATPase, cytoplasmic transduction domain A"/>
    <property type="match status" value="1"/>
</dbReference>
<dbReference type="SUPFAM" id="SSF55008">
    <property type="entry name" value="HMA, heavy metal-associated domain"/>
    <property type="match status" value="2"/>
</dbReference>
<dbReference type="OrthoDB" id="73457at2"/>
<keyword evidence="7 20" id="KW-0812">Transmembrane</keyword>
<keyword evidence="8 20" id="KW-0479">Metal-binding</keyword>
<evidence type="ECO:0000256" key="2">
    <source>
        <dbReference type="ARBA" id="ARBA00006024"/>
    </source>
</evidence>
<dbReference type="EMBL" id="CP003382">
    <property type="protein sequence ID" value="AFZ68713.1"/>
    <property type="molecule type" value="Genomic_DNA"/>
</dbReference>
<dbReference type="RefSeq" id="WP_015237011.1">
    <property type="nucleotide sequence ID" value="NC_019793.1"/>
</dbReference>
<dbReference type="Pfam" id="PF00702">
    <property type="entry name" value="Hydrolase"/>
    <property type="match status" value="1"/>
</dbReference>
<dbReference type="NCBIfam" id="TIGR00003">
    <property type="entry name" value="copper ion binding protein"/>
    <property type="match status" value="2"/>
</dbReference>
<evidence type="ECO:0000256" key="5">
    <source>
        <dbReference type="ARBA" id="ARBA00022475"/>
    </source>
</evidence>
<keyword evidence="14" id="KW-1278">Translocase</keyword>
<keyword evidence="18 20" id="KW-0472">Membrane</keyword>
<evidence type="ECO:0000256" key="7">
    <source>
        <dbReference type="ARBA" id="ARBA00022692"/>
    </source>
</evidence>
<dbReference type="SUPFAM" id="SSF81665">
    <property type="entry name" value="Calcium ATPase, transmembrane domain M"/>
    <property type="match status" value="1"/>
</dbReference>
<keyword evidence="12 20" id="KW-0067">ATP-binding</keyword>
<comment type="subcellular location">
    <subcellularLocation>
        <location evidence="1">Cell membrane</location>
        <topology evidence="1">Multi-pass membrane protein</topology>
    </subcellularLocation>
</comment>
<dbReference type="Gene3D" id="3.30.70.100">
    <property type="match status" value="2"/>
</dbReference>
<keyword evidence="11" id="KW-0187">Copper transport</keyword>
<dbReference type="InterPro" id="IPR023299">
    <property type="entry name" value="ATPase_P-typ_cyto_dom_N"/>
</dbReference>
<evidence type="ECO:0000256" key="4">
    <source>
        <dbReference type="ARBA" id="ARBA00022448"/>
    </source>
</evidence>
<dbReference type="STRING" id="937777.Deipe_3271"/>
<evidence type="ECO:0000256" key="3">
    <source>
        <dbReference type="ARBA" id="ARBA00012517"/>
    </source>
</evidence>
<dbReference type="PROSITE" id="PS01047">
    <property type="entry name" value="HMA_1"/>
    <property type="match status" value="2"/>
</dbReference>
<dbReference type="NCBIfam" id="TIGR01494">
    <property type="entry name" value="ATPase_P-type"/>
    <property type="match status" value="1"/>
</dbReference>
<feature type="transmembrane region" description="Helical" evidence="20">
    <location>
        <begin position="765"/>
        <end position="784"/>
    </location>
</feature>
<dbReference type="InterPro" id="IPR036163">
    <property type="entry name" value="HMA_dom_sf"/>
</dbReference>
<evidence type="ECO:0000256" key="11">
    <source>
        <dbReference type="ARBA" id="ARBA00022796"/>
    </source>
</evidence>
<keyword evidence="5 20" id="KW-1003">Cell membrane</keyword>
<name>L0A4A3_DEIPD</name>
<dbReference type="Gene3D" id="3.40.1110.10">
    <property type="entry name" value="Calcium-transporting ATPase, cytoplasmic domain N"/>
    <property type="match status" value="1"/>
</dbReference>
<feature type="domain" description="HMA" evidence="21">
    <location>
        <begin position="71"/>
        <end position="137"/>
    </location>
</feature>
<evidence type="ECO:0000256" key="8">
    <source>
        <dbReference type="ARBA" id="ARBA00022723"/>
    </source>
</evidence>
<evidence type="ECO:0000256" key="18">
    <source>
        <dbReference type="ARBA" id="ARBA00023136"/>
    </source>
</evidence>
<dbReference type="GO" id="GO:0005507">
    <property type="term" value="F:copper ion binding"/>
    <property type="evidence" value="ECO:0007669"/>
    <property type="project" value="InterPro"/>
</dbReference>
<organism evidence="22 23">
    <name type="scientific">Deinococcus peraridilitoris (strain DSM 19664 / LMG 22246 / CIP 109416 / KR-200)</name>
    <dbReference type="NCBI Taxonomy" id="937777"/>
    <lineage>
        <taxon>Bacteria</taxon>
        <taxon>Thermotogati</taxon>
        <taxon>Deinococcota</taxon>
        <taxon>Deinococci</taxon>
        <taxon>Deinococcales</taxon>
        <taxon>Deinococcaceae</taxon>
        <taxon>Deinococcus</taxon>
    </lineage>
</organism>
<dbReference type="FunFam" id="3.40.50.1000:FF:000144">
    <property type="entry name" value="copper-transporting ATPase 1 isoform X2"/>
    <property type="match status" value="1"/>
</dbReference>
<evidence type="ECO:0000256" key="10">
    <source>
        <dbReference type="ARBA" id="ARBA00022741"/>
    </source>
</evidence>
<gene>
    <name evidence="22" type="ordered locus">Deipe_3271</name>
</gene>
<dbReference type="InterPro" id="IPR006121">
    <property type="entry name" value="HMA_dom"/>
</dbReference>
<feature type="transmembrane region" description="Helical" evidence="20">
    <location>
        <begin position="421"/>
        <end position="443"/>
    </location>
</feature>
<keyword evidence="4" id="KW-0813">Transport</keyword>
<protein>
    <recommendedName>
        <fullName evidence="3">P-type Cu(+) transporter</fullName>
        <ecNumber evidence="3">7.2.2.8</ecNumber>
    </recommendedName>
</protein>
<dbReference type="InterPro" id="IPR023298">
    <property type="entry name" value="ATPase_P-typ_TM_dom_sf"/>
</dbReference>
<feature type="transmembrane region" description="Helical" evidence="20">
    <location>
        <begin position="163"/>
        <end position="184"/>
    </location>
</feature>
<dbReference type="GO" id="GO:0005886">
    <property type="term" value="C:plasma membrane"/>
    <property type="evidence" value="ECO:0007669"/>
    <property type="project" value="UniProtKB-SubCell"/>
</dbReference>
<dbReference type="AlphaFoldDB" id="L0A4A3"/>
<keyword evidence="15 20" id="KW-1133">Transmembrane helix</keyword>
<dbReference type="InterPro" id="IPR023214">
    <property type="entry name" value="HAD_sf"/>
</dbReference>
<dbReference type="HOGENOM" id="CLU_001771_0_3_0"/>
<dbReference type="InterPro" id="IPR059000">
    <property type="entry name" value="ATPase_P-type_domA"/>
</dbReference>
<dbReference type="PRINTS" id="PR00942">
    <property type="entry name" value="CUATPASEI"/>
</dbReference>
<dbReference type="SUPFAM" id="SSF56784">
    <property type="entry name" value="HAD-like"/>
    <property type="match status" value="1"/>
</dbReference>
<evidence type="ECO:0000256" key="20">
    <source>
        <dbReference type="RuleBase" id="RU362081"/>
    </source>
</evidence>
<evidence type="ECO:0000256" key="6">
    <source>
        <dbReference type="ARBA" id="ARBA00022553"/>
    </source>
</evidence>
<dbReference type="CDD" id="cd02094">
    <property type="entry name" value="P-type_ATPase_Cu-like"/>
    <property type="match status" value="1"/>
</dbReference>
<accession>L0A4A3</accession>
<evidence type="ECO:0000259" key="21">
    <source>
        <dbReference type="PROSITE" id="PS50846"/>
    </source>
</evidence>
<dbReference type="Proteomes" id="UP000010467">
    <property type="component" value="Chromosome"/>
</dbReference>
<dbReference type="PROSITE" id="PS00154">
    <property type="entry name" value="ATPASE_E1_E2"/>
    <property type="match status" value="1"/>
</dbReference>
<dbReference type="InterPro" id="IPR027256">
    <property type="entry name" value="P-typ_ATPase_IB"/>
</dbReference>
<dbReference type="InterPro" id="IPR006122">
    <property type="entry name" value="HMA_Cu_ion-bd"/>
</dbReference>
<feature type="transmembrane region" description="Helical" evidence="20">
    <location>
        <begin position="237"/>
        <end position="258"/>
    </location>
</feature>
<dbReference type="NCBIfam" id="TIGR01511">
    <property type="entry name" value="ATPase-IB1_Cu"/>
    <property type="match status" value="1"/>
</dbReference>
<dbReference type="PATRIC" id="fig|937777.3.peg.3287"/>
<reference evidence="23" key="1">
    <citation type="submission" date="2012-03" db="EMBL/GenBank/DDBJ databases">
        <title>Complete sequence of chromosome of Deinococcus peraridilitoris DSM 19664.</title>
        <authorList>
            <person name="Lucas S."/>
            <person name="Copeland A."/>
            <person name="Lapidus A."/>
            <person name="Glavina del Rio T."/>
            <person name="Dalin E."/>
            <person name="Tice H."/>
            <person name="Bruce D."/>
            <person name="Goodwin L."/>
            <person name="Pitluck S."/>
            <person name="Peters L."/>
            <person name="Mikhailova N."/>
            <person name="Lu M."/>
            <person name="Kyrpides N."/>
            <person name="Mavromatis K."/>
            <person name="Ivanova N."/>
            <person name="Brettin T."/>
            <person name="Detter J.C."/>
            <person name="Han C."/>
            <person name="Larimer F."/>
            <person name="Land M."/>
            <person name="Hauser L."/>
            <person name="Markowitz V."/>
            <person name="Cheng J.-F."/>
            <person name="Hugenholtz P."/>
            <person name="Woyke T."/>
            <person name="Wu D."/>
            <person name="Pukall R."/>
            <person name="Steenblock K."/>
            <person name="Brambilla E."/>
            <person name="Klenk H.-P."/>
            <person name="Eisen J.A."/>
        </authorList>
    </citation>
    <scope>NUCLEOTIDE SEQUENCE [LARGE SCALE GENOMIC DNA]</scope>
    <source>
        <strain evidence="23">DSM 19664 / LMG 22246 / CIP 109416 / KR-200</strain>
    </source>
</reference>
<dbReference type="InterPro" id="IPR017969">
    <property type="entry name" value="Heavy-metal-associated_CS"/>
</dbReference>
<comment type="catalytic activity">
    <reaction evidence="19">
        <text>Cu(+)(in) + ATP + H2O = Cu(+)(out) + ADP + phosphate + H(+)</text>
        <dbReference type="Rhea" id="RHEA:25792"/>
        <dbReference type="ChEBI" id="CHEBI:15377"/>
        <dbReference type="ChEBI" id="CHEBI:15378"/>
        <dbReference type="ChEBI" id="CHEBI:30616"/>
        <dbReference type="ChEBI" id="CHEBI:43474"/>
        <dbReference type="ChEBI" id="CHEBI:49552"/>
        <dbReference type="ChEBI" id="CHEBI:456216"/>
        <dbReference type="EC" id="7.2.2.8"/>
    </reaction>
</comment>
<dbReference type="InterPro" id="IPR036412">
    <property type="entry name" value="HAD-like_sf"/>
</dbReference>
<sequence length="836" mass="88196">MSKTIELGVQGMTCASCVGRVERGLRKVEGVHDASVNLATERATVTFDPALTSPQALLAKVKDVGYEPVVSSLELGVQGMTCASCVSRVERALKKVDGVLDAGVNLATERATVTYLPSNVSAGQLKAAIKNSGYEVLEQQVGASREDQERLAREHEVTSLRNSVMFSAVFAVPLMLIAMVPMLIPSIETRLMNTYGHEVMTTMNWIMLALAIPVQFGPGLRFYRLGYKSLAHRSPDMNSLVMIGTSAAFFYSLVATVAPDLFPAGTAHVYYEAAAVVITLILLGKYFEALAKGRSSEAMKKLLSLQAKTARVVRGGQELELPTDEVLIGDLISVRPGEKIPVDGEVLQGSSYVDESMITGEPVPVAKNAGAQVVGGTINQNGALQFRATRIGADTALAQIIRLVETAQGSKPPIQGLADKVVSLFVPAVLVIAALTFLTWMLFGGQTALTFAVINTVAVLIIACPCAMGLATPTSIMVGTGKAAELGVLFRNGTALESLQGLNVIAMDKTGTLTKGKPELTDLITTENFDRVTVLKLVAAAENQSEHPIARAIVDAAKADGIAILQPGDFEAVPGFGLEARVEGHLVQVGADRYMRQLKVDLSRFADQAAQLGDEGKSPLYAAIDGRLAAIIAVADPIKEGSLEAVRALHQQGLRVAMITGDHARTARAIARQLGIDDVLAEVLPSGKSDAVKELQGKGHKVGFVGDGINDAPALAQADVGLAIGTGTDVAVETADVILMSGDLRGVPNAFALSRATLRNIKMNLVWAFGYNILLIPVAAGVLYPAFGWLLSPVLAAAAMGFSSVFVLTNALRLRNFQPPVRLDAAPVQTPASAHA</sequence>
<evidence type="ECO:0000313" key="22">
    <source>
        <dbReference type="EMBL" id="AFZ68713.1"/>
    </source>
</evidence>
<evidence type="ECO:0000256" key="9">
    <source>
        <dbReference type="ARBA" id="ARBA00022737"/>
    </source>
</evidence>
<dbReference type="InterPro" id="IPR001757">
    <property type="entry name" value="P_typ_ATPase"/>
</dbReference>
<evidence type="ECO:0000256" key="15">
    <source>
        <dbReference type="ARBA" id="ARBA00022989"/>
    </source>
</evidence>
<dbReference type="KEGG" id="dpd:Deipe_3271"/>
<evidence type="ECO:0000256" key="13">
    <source>
        <dbReference type="ARBA" id="ARBA00022842"/>
    </source>
</evidence>